<protein>
    <submittedName>
        <fullName evidence="2">YhcN/YlaJ family sporulation lipoprotein</fullName>
    </submittedName>
</protein>
<keyword evidence="1" id="KW-0732">Signal</keyword>
<dbReference type="PROSITE" id="PS51257">
    <property type="entry name" value="PROKAR_LIPOPROTEIN"/>
    <property type="match status" value="1"/>
</dbReference>
<evidence type="ECO:0000313" key="3">
    <source>
        <dbReference type="Proteomes" id="UP001197974"/>
    </source>
</evidence>
<feature type="chain" id="PRO_5047313634" evidence="1">
    <location>
        <begin position="21"/>
        <end position="207"/>
    </location>
</feature>
<feature type="signal peptide" evidence="1">
    <location>
        <begin position="1"/>
        <end position="20"/>
    </location>
</feature>
<keyword evidence="3" id="KW-1185">Reference proteome</keyword>
<dbReference type="Pfam" id="PF09580">
    <property type="entry name" value="Spore_YhcN_YlaJ"/>
    <property type="match status" value="1"/>
</dbReference>
<sequence length="207" mass="23283">MRKTAKLVTALTIMSTGLVACNTNNEAMDKNYNDNTQPIGYYSNDKMNDRNRGGVTDIVDDTTRNKRDNNYGTNMKDYNKQNVNNRRDMNIFNGDANGNLADSITDRVSRIRNVEDCRTLVNGDNVIVAVDTDDKNNADVTNEVKKECSDIAAGKNVQVVTDENLFTRVRDIDDNLRSGAGMEDINADMEDLMDNINDSMKDMFNNR</sequence>
<organism evidence="2 3">
    <name type="scientific">Bacillus carboniphilus</name>
    <dbReference type="NCBI Taxonomy" id="86663"/>
    <lineage>
        <taxon>Bacteria</taxon>
        <taxon>Bacillati</taxon>
        <taxon>Bacillota</taxon>
        <taxon>Bacilli</taxon>
        <taxon>Bacillales</taxon>
        <taxon>Bacillaceae</taxon>
        <taxon>Bacillus</taxon>
    </lineage>
</organism>
<name>A0ABY9JXG5_9BACI</name>
<dbReference type="InterPro" id="IPR019076">
    <property type="entry name" value="Spore_lipoprot_YhcN/YlaJ-like"/>
</dbReference>
<dbReference type="EMBL" id="CP129013">
    <property type="protein sequence ID" value="WLR44067.1"/>
    <property type="molecule type" value="Genomic_DNA"/>
</dbReference>
<evidence type="ECO:0000256" key="1">
    <source>
        <dbReference type="SAM" id="SignalP"/>
    </source>
</evidence>
<evidence type="ECO:0000313" key="2">
    <source>
        <dbReference type="EMBL" id="WLR44067.1"/>
    </source>
</evidence>
<accession>A0ABY9JXG5</accession>
<reference evidence="2 3" key="1">
    <citation type="submission" date="2023-06" db="EMBL/GenBank/DDBJ databases">
        <title>Five Gram-positive bacteria isolated from mangrove sediments in Shenzhen, Guangdong, China.</title>
        <authorList>
            <person name="Yu S."/>
            <person name="Zheng W."/>
            <person name="Huang Y."/>
        </authorList>
    </citation>
    <scope>NUCLEOTIDE SEQUENCE [LARGE SCALE GENOMIC DNA]</scope>
    <source>
        <strain evidence="2 3">SaN35-3</strain>
    </source>
</reference>
<dbReference type="Proteomes" id="UP001197974">
    <property type="component" value="Chromosome"/>
</dbReference>
<proteinExistence type="predicted"/>
<dbReference type="RefSeq" id="WP_226542123.1">
    <property type="nucleotide sequence ID" value="NZ_CP129013.1"/>
</dbReference>
<keyword evidence="2" id="KW-0449">Lipoprotein</keyword>
<gene>
    <name evidence="2" type="ORF">LC087_08220</name>
</gene>